<evidence type="ECO:0000313" key="11">
    <source>
        <dbReference type="Proteomes" id="UP000176376"/>
    </source>
</evidence>
<feature type="binding site" evidence="8">
    <location>
        <begin position="297"/>
        <end position="303"/>
    </location>
    <ligand>
        <name>substrate</name>
    </ligand>
</feature>
<feature type="binding site" evidence="8">
    <location>
        <position position="39"/>
    </location>
    <ligand>
        <name>Mg(2+)</name>
        <dbReference type="ChEBI" id="CHEBI:18420"/>
    </ligand>
</feature>
<keyword evidence="2 8" id="KW-0436">Ligase</keyword>
<feature type="binding site" description="in other chain" evidence="8">
    <location>
        <position position="301"/>
    </location>
    <ligand>
        <name>IMP</name>
        <dbReference type="ChEBI" id="CHEBI:58053"/>
        <note>ligand shared between dimeric partners</note>
    </ligand>
</feature>
<dbReference type="GO" id="GO:0044208">
    <property type="term" value="P:'de novo' AMP biosynthetic process"/>
    <property type="evidence" value="ECO:0007669"/>
    <property type="project" value="UniProtKB-UniRule"/>
</dbReference>
<feature type="binding site" description="in other chain" evidence="8">
    <location>
        <position position="128"/>
    </location>
    <ligand>
        <name>IMP</name>
        <dbReference type="ChEBI" id="CHEBI:58053"/>
        <note>ligand shared between dimeric partners</note>
    </ligand>
</feature>
<name>A0A1F7JN35_9BACT</name>
<comment type="subunit">
    <text evidence="1 8">Homodimer.</text>
</comment>
<dbReference type="SUPFAM" id="SSF52540">
    <property type="entry name" value="P-loop containing nucleoside triphosphate hydrolases"/>
    <property type="match status" value="1"/>
</dbReference>
<sequence>MITAILGLQWGDEGKGKIVDLLGADADYAVRFHGGNNAGHTVVIGDKKFFFHLIPSGVFNKKAIGIIGNGVIVDLEVLLEEIKTLESEGISLKNKLYISPRCHLILPYHKALDLAYEKMRGKAALGTTGRGIGPCFADKVSYNGIRIYELIHFDLFEEKFSFQAEIKNKILKSLDLNLINVKQELVKYKKIKDKIAPYVADTYALIYDANRQNKNILFEGAHGTMLDIDWSPYPFSTGSNTVLGAINTGSGLPAKSINKIVGIVKAYTSRVGGGPLPTEIEGGLAKKIREKGHEYGTTTGRPRRVGWLDLEAVKFSCQISDVTEIALTKLDVLSGVPSVKICVGYKLAGKNVAYSGCGYDELAKVTPVYKEFNGWQENISKVRKFNDLPKSCQKYIKFIETELQVPIRIVSVSPERSANIFLSMSFRA</sequence>
<feature type="binding site" evidence="8">
    <location>
        <begin position="39"/>
        <end position="41"/>
    </location>
    <ligand>
        <name>GTP</name>
        <dbReference type="ChEBI" id="CHEBI:37565"/>
    </ligand>
</feature>
<evidence type="ECO:0000256" key="4">
    <source>
        <dbReference type="ARBA" id="ARBA00022741"/>
    </source>
</evidence>
<dbReference type="GO" id="GO:0005525">
    <property type="term" value="F:GTP binding"/>
    <property type="evidence" value="ECO:0007669"/>
    <property type="project" value="UniProtKB-UniRule"/>
</dbReference>
<feature type="binding site" evidence="8">
    <location>
        <position position="303"/>
    </location>
    <ligand>
        <name>GTP</name>
        <dbReference type="ChEBI" id="CHEBI:37565"/>
    </ligand>
</feature>
<comment type="catalytic activity">
    <reaction evidence="8 9">
        <text>IMP + L-aspartate + GTP = N(6)-(1,2-dicarboxyethyl)-AMP + GDP + phosphate + 2 H(+)</text>
        <dbReference type="Rhea" id="RHEA:15753"/>
        <dbReference type="ChEBI" id="CHEBI:15378"/>
        <dbReference type="ChEBI" id="CHEBI:29991"/>
        <dbReference type="ChEBI" id="CHEBI:37565"/>
        <dbReference type="ChEBI" id="CHEBI:43474"/>
        <dbReference type="ChEBI" id="CHEBI:57567"/>
        <dbReference type="ChEBI" id="CHEBI:58053"/>
        <dbReference type="ChEBI" id="CHEBI:58189"/>
        <dbReference type="EC" id="6.3.4.4"/>
    </reaction>
</comment>
<evidence type="ECO:0000256" key="1">
    <source>
        <dbReference type="ARBA" id="ARBA00011738"/>
    </source>
</evidence>
<dbReference type="InterPro" id="IPR042111">
    <property type="entry name" value="Adenylosuccinate_synth_dom3"/>
</dbReference>
<evidence type="ECO:0000256" key="3">
    <source>
        <dbReference type="ARBA" id="ARBA00022723"/>
    </source>
</evidence>
<feature type="active site" description="Proton donor" evidence="8">
    <location>
        <position position="40"/>
    </location>
</feature>
<dbReference type="AlphaFoldDB" id="A0A1F7JN35"/>
<dbReference type="Pfam" id="PF00709">
    <property type="entry name" value="Adenylsucc_synt"/>
    <property type="match status" value="1"/>
</dbReference>
<dbReference type="PANTHER" id="PTHR11846:SF0">
    <property type="entry name" value="ADENYLOSUCCINATE SYNTHETASE"/>
    <property type="match status" value="1"/>
</dbReference>
<keyword evidence="5 8" id="KW-0658">Purine biosynthesis</keyword>
<keyword evidence="3 8" id="KW-0479">Metal-binding</keyword>
<dbReference type="EMBL" id="MGAY01000015">
    <property type="protein sequence ID" value="OGK57035.1"/>
    <property type="molecule type" value="Genomic_DNA"/>
</dbReference>
<dbReference type="EC" id="6.3.4.4" evidence="8 9"/>
<dbReference type="PANTHER" id="PTHR11846">
    <property type="entry name" value="ADENYLOSUCCINATE SYNTHETASE"/>
    <property type="match status" value="1"/>
</dbReference>
<protein>
    <recommendedName>
        <fullName evidence="8 9">Adenylosuccinate synthetase</fullName>
        <shortName evidence="8">AMPSase</shortName>
        <shortName evidence="8">AdSS</shortName>
        <ecNumber evidence="8 9">6.3.4.4</ecNumber>
    </recommendedName>
    <alternativeName>
        <fullName evidence="8">IMP--aspartate ligase</fullName>
    </alternativeName>
</protein>
<dbReference type="FunFam" id="1.10.300.10:FF:000001">
    <property type="entry name" value="Adenylosuccinate synthetase"/>
    <property type="match status" value="1"/>
</dbReference>
<evidence type="ECO:0000313" key="10">
    <source>
        <dbReference type="EMBL" id="OGK57035.1"/>
    </source>
</evidence>
<dbReference type="NCBIfam" id="NF002223">
    <property type="entry name" value="PRK01117.1"/>
    <property type="match status" value="1"/>
</dbReference>
<comment type="pathway">
    <text evidence="8 9">Purine metabolism; AMP biosynthesis via de novo pathway; AMP from IMP: step 1/2.</text>
</comment>
<evidence type="ECO:0000256" key="7">
    <source>
        <dbReference type="ARBA" id="ARBA00023134"/>
    </source>
</evidence>
<dbReference type="InterPro" id="IPR001114">
    <property type="entry name" value="Adenylosuccinate_synthetase"/>
</dbReference>
<dbReference type="GO" id="GO:0004019">
    <property type="term" value="F:adenylosuccinate synthase activity"/>
    <property type="evidence" value="ECO:0007669"/>
    <property type="project" value="UniProtKB-UniRule"/>
</dbReference>
<dbReference type="Proteomes" id="UP000176376">
    <property type="component" value="Unassembled WGS sequence"/>
</dbReference>
<dbReference type="PROSITE" id="PS01266">
    <property type="entry name" value="ADENYLOSUCCIN_SYN_1"/>
    <property type="match status" value="1"/>
</dbReference>
<comment type="similarity">
    <text evidence="8 9">Belongs to the adenylosuccinate synthetase family.</text>
</comment>
<keyword evidence="6 8" id="KW-0460">Magnesium</keyword>
<feature type="binding site" evidence="8">
    <location>
        <begin position="11"/>
        <end position="17"/>
    </location>
    <ligand>
        <name>GTP</name>
        <dbReference type="ChEBI" id="CHEBI:37565"/>
    </ligand>
</feature>
<keyword evidence="4 8" id="KW-0547">Nucleotide-binding</keyword>
<evidence type="ECO:0000256" key="2">
    <source>
        <dbReference type="ARBA" id="ARBA00022598"/>
    </source>
</evidence>
<feature type="binding site" evidence="8">
    <location>
        <position position="12"/>
    </location>
    <ligand>
        <name>Mg(2+)</name>
        <dbReference type="ChEBI" id="CHEBI:18420"/>
    </ligand>
</feature>
<gene>
    <name evidence="8" type="primary">purA</name>
    <name evidence="10" type="ORF">A3J15_01575</name>
</gene>
<dbReference type="InterPro" id="IPR042109">
    <property type="entry name" value="Adenylosuccinate_synth_dom1"/>
</dbReference>
<dbReference type="NCBIfam" id="TIGR00184">
    <property type="entry name" value="purA"/>
    <property type="match status" value="1"/>
</dbReference>
<dbReference type="GO" id="GO:0005737">
    <property type="term" value="C:cytoplasm"/>
    <property type="evidence" value="ECO:0007669"/>
    <property type="project" value="UniProtKB-SubCell"/>
</dbReference>
<evidence type="ECO:0000256" key="5">
    <source>
        <dbReference type="ARBA" id="ARBA00022755"/>
    </source>
</evidence>
<comment type="caution">
    <text evidence="10">The sequence shown here is derived from an EMBL/GenBank/DDBJ whole genome shotgun (WGS) entry which is preliminary data.</text>
</comment>
<keyword evidence="8" id="KW-0963">Cytoplasm</keyword>
<dbReference type="Gene3D" id="3.40.440.10">
    <property type="entry name" value="Adenylosuccinate Synthetase, subunit A, domain 1"/>
    <property type="match status" value="1"/>
</dbReference>
<comment type="cofactor">
    <cofactor evidence="8">
        <name>Mg(2+)</name>
        <dbReference type="ChEBI" id="CHEBI:18420"/>
    </cofactor>
    <text evidence="8">Binds 1 Mg(2+) ion per subunit.</text>
</comment>
<feature type="active site" description="Proton acceptor" evidence="8">
    <location>
        <position position="12"/>
    </location>
</feature>
<comment type="function">
    <text evidence="8">Plays an important role in the de novo pathway of purine nucleotide biosynthesis. Catalyzes the first committed step in the biosynthesis of AMP from IMP.</text>
</comment>
<comment type="caution">
    <text evidence="8">Lacks conserved residue(s) required for the propagation of feature annotation.</text>
</comment>
<feature type="binding site" description="in other chain" evidence="8">
    <location>
        <position position="237"/>
    </location>
    <ligand>
        <name>IMP</name>
        <dbReference type="ChEBI" id="CHEBI:58053"/>
        <note>ligand shared between dimeric partners</note>
    </ligand>
</feature>
<accession>A0A1F7JN35</accession>
<proteinExistence type="inferred from homology"/>
<feature type="binding site" evidence="8">
    <location>
        <begin position="411"/>
        <end position="413"/>
    </location>
    <ligand>
        <name>GTP</name>
        <dbReference type="ChEBI" id="CHEBI:37565"/>
    </ligand>
</feature>
<dbReference type="InterPro" id="IPR042110">
    <property type="entry name" value="Adenylosuccinate_synth_dom2"/>
</dbReference>
<evidence type="ECO:0000256" key="6">
    <source>
        <dbReference type="ARBA" id="ARBA00022842"/>
    </source>
</evidence>
<reference evidence="10 11" key="1">
    <citation type="journal article" date="2016" name="Nat. Commun.">
        <title>Thousands of microbial genomes shed light on interconnected biogeochemical processes in an aquifer system.</title>
        <authorList>
            <person name="Anantharaman K."/>
            <person name="Brown C.T."/>
            <person name="Hug L.A."/>
            <person name="Sharon I."/>
            <person name="Castelle C.J."/>
            <person name="Probst A.J."/>
            <person name="Thomas B.C."/>
            <person name="Singh A."/>
            <person name="Wilkins M.J."/>
            <person name="Karaoz U."/>
            <person name="Brodie E.L."/>
            <person name="Williams K.H."/>
            <person name="Hubbard S.S."/>
            <person name="Banfield J.F."/>
        </authorList>
    </citation>
    <scope>NUCLEOTIDE SEQUENCE [LARGE SCALE GENOMIC DNA]</scope>
</reference>
<dbReference type="Gene3D" id="3.90.170.10">
    <property type="entry name" value="Adenylosuccinate Synthetase, subunit A, domain 3"/>
    <property type="match status" value="1"/>
</dbReference>
<dbReference type="InterPro" id="IPR018220">
    <property type="entry name" value="Adenylosuccin_syn_GTP-bd"/>
</dbReference>
<dbReference type="CDD" id="cd03108">
    <property type="entry name" value="AdSS"/>
    <property type="match status" value="1"/>
</dbReference>
<feature type="binding site" evidence="8">
    <location>
        <begin position="329"/>
        <end position="331"/>
    </location>
    <ligand>
        <name>GTP</name>
        <dbReference type="ChEBI" id="CHEBI:37565"/>
    </ligand>
</feature>
<keyword evidence="7 8" id="KW-0342">GTP-binding</keyword>
<dbReference type="InterPro" id="IPR027417">
    <property type="entry name" value="P-loop_NTPase"/>
</dbReference>
<evidence type="ECO:0000256" key="9">
    <source>
        <dbReference type="RuleBase" id="RU000520"/>
    </source>
</evidence>
<feature type="binding site" description="in other chain" evidence="8">
    <location>
        <begin position="12"/>
        <end position="15"/>
    </location>
    <ligand>
        <name>IMP</name>
        <dbReference type="ChEBI" id="CHEBI:58053"/>
        <note>ligand shared between dimeric partners</note>
    </ligand>
</feature>
<dbReference type="GO" id="GO:0000287">
    <property type="term" value="F:magnesium ion binding"/>
    <property type="evidence" value="ECO:0007669"/>
    <property type="project" value="UniProtKB-UniRule"/>
</dbReference>
<comment type="subcellular location">
    <subcellularLocation>
        <location evidence="8">Cytoplasm</location>
    </subcellularLocation>
</comment>
<dbReference type="UniPathway" id="UPA00075">
    <property type="reaction ID" value="UER00335"/>
</dbReference>
<dbReference type="STRING" id="1802074.A3J15_01575"/>
<dbReference type="GO" id="GO:0046040">
    <property type="term" value="P:IMP metabolic process"/>
    <property type="evidence" value="ECO:0007669"/>
    <property type="project" value="TreeGrafter"/>
</dbReference>
<evidence type="ECO:0000256" key="8">
    <source>
        <dbReference type="HAMAP-Rule" id="MF_00011"/>
    </source>
</evidence>
<dbReference type="Gene3D" id="1.10.300.10">
    <property type="entry name" value="Adenylosuccinate Synthetase, subunit A, domain 2"/>
    <property type="match status" value="1"/>
</dbReference>
<organism evidence="10 11">
    <name type="scientific">Candidatus Roizmanbacteria bacterium RIFCSPLOWO2_02_FULL_38_10</name>
    <dbReference type="NCBI Taxonomy" id="1802074"/>
    <lineage>
        <taxon>Bacteria</taxon>
        <taxon>Candidatus Roizmaniibacteriota</taxon>
    </lineage>
</organism>
<dbReference type="SMART" id="SM00788">
    <property type="entry name" value="Adenylsucc_synt"/>
    <property type="match status" value="1"/>
</dbReference>
<dbReference type="HAMAP" id="MF_00011">
    <property type="entry name" value="Adenylosucc_synth"/>
    <property type="match status" value="1"/>
</dbReference>
<feature type="binding site" description="in other chain" evidence="8">
    <location>
        <begin position="37"/>
        <end position="40"/>
    </location>
    <ligand>
        <name>IMP</name>
        <dbReference type="ChEBI" id="CHEBI:58053"/>
        <note>ligand shared between dimeric partners</note>
    </ligand>
</feature>
<dbReference type="FunFam" id="3.90.170.10:FF:000001">
    <property type="entry name" value="Adenylosuccinate synthetase"/>
    <property type="match status" value="1"/>
</dbReference>